<keyword evidence="5 7" id="KW-1133">Transmembrane helix</keyword>
<feature type="transmembrane region" description="Helical" evidence="7">
    <location>
        <begin position="7"/>
        <end position="29"/>
    </location>
</feature>
<keyword evidence="10" id="KW-1185">Reference proteome</keyword>
<keyword evidence="3" id="KW-1003">Cell membrane</keyword>
<dbReference type="PROSITE" id="PS50928">
    <property type="entry name" value="ABC_TM1"/>
    <property type="match status" value="1"/>
</dbReference>
<dbReference type="EMBL" id="JAVIKH010000007">
    <property type="protein sequence ID" value="MDX8336102.1"/>
    <property type="molecule type" value="Genomic_DNA"/>
</dbReference>
<feature type="transmembrane region" description="Helical" evidence="7">
    <location>
        <begin position="198"/>
        <end position="216"/>
    </location>
</feature>
<evidence type="ECO:0000259" key="8">
    <source>
        <dbReference type="PROSITE" id="PS50928"/>
    </source>
</evidence>
<feature type="domain" description="ABC transmembrane type-1" evidence="8">
    <location>
        <begin position="67"/>
        <end position="279"/>
    </location>
</feature>
<name>A0ABU4W993_9FUSO</name>
<sequence length="289" mass="32474">MKKEQKLTGILFSIPSLIILITFYIYPLIKTFIYSVSFTDAKGQIVGFAGIENFYELLTDSTFYESILVTLKFSFITVFFSMAISLFLAIICNEKLKGIKLFRVLFSSSMGVSVSASSSIVLFLFHPSVGLVNDILKIFGILPINWFTSSTYAIWAVAFTTIWMNIGFGFLVLTAGLQNISQEIDESCEIDGVNYFTKLFKVTIPLLSPSLFYLLITTTLKAFQSFGQVDMLTGGGPANSTNLIVYSIYKTAFSNYRFDYASAQGLFLLLLITIIMVVKFKLERKVHYQ</sequence>
<dbReference type="InterPro" id="IPR000515">
    <property type="entry name" value="MetI-like"/>
</dbReference>
<evidence type="ECO:0000256" key="4">
    <source>
        <dbReference type="ARBA" id="ARBA00022692"/>
    </source>
</evidence>
<dbReference type="RefSeq" id="WP_320313507.1">
    <property type="nucleotide sequence ID" value="NZ_JAVIKH010000007.1"/>
</dbReference>
<protein>
    <submittedName>
        <fullName evidence="9">Sugar ABC transporter permease</fullName>
    </submittedName>
</protein>
<evidence type="ECO:0000313" key="9">
    <source>
        <dbReference type="EMBL" id="MDX8336102.1"/>
    </source>
</evidence>
<keyword evidence="2 7" id="KW-0813">Transport</keyword>
<dbReference type="PANTHER" id="PTHR30193:SF37">
    <property type="entry name" value="INNER MEMBRANE ABC TRANSPORTER PERMEASE PROTEIN YCJO"/>
    <property type="match status" value="1"/>
</dbReference>
<feature type="transmembrane region" description="Helical" evidence="7">
    <location>
        <begin position="104"/>
        <end position="125"/>
    </location>
</feature>
<reference evidence="10" key="1">
    <citation type="submission" date="2023-07" db="EMBL/GenBank/DDBJ databases">
        <authorList>
            <person name="Colorado M.A."/>
            <person name="Villamil L.M."/>
            <person name="Melo J.F."/>
            <person name="Rodriguez J.A."/>
            <person name="Ruiz R.Y."/>
        </authorList>
    </citation>
    <scope>NUCLEOTIDE SEQUENCE [LARGE SCALE GENOMIC DNA]</scope>
    <source>
        <strain evidence="10">C33</strain>
    </source>
</reference>
<feature type="transmembrane region" description="Helical" evidence="7">
    <location>
        <begin position="73"/>
        <end position="92"/>
    </location>
</feature>
<keyword evidence="6 7" id="KW-0472">Membrane</keyword>
<evidence type="ECO:0000256" key="1">
    <source>
        <dbReference type="ARBA" id="ARBA00004651"/>
    </source>
</evidence>
<dbReference type="CDD" id="cd06261">
    <property type="entry name" value="TM_PBP2"/>
    <property type="match status" value="1"/>
</dbReference>
<evidence type="ECO:0000256" key="6">
    <source>
        <dbReference type="ARBA" id="ARBA00023136"/>
    </source>
</evidence>
<dbReference type="InterPro" id="IPR051393">
    <property type="entry name" value="ABC_transporter_permease"/>
</dbReference>
<dbReference type="PANTHER" id="PTHR30193">
    <property type="entry name" value="ABC TRANSPORTER PERMEASE PROTEIN"/>
    <property type="match status" value="1"/>
</dbReference>
<dbReference type="SUPFAM" id="SSF161098">
    <property type="entry name" value="MetI-like"/>
    <property type="match status" value="1"/>
</dbReference>
<evidence type="ECO:0000313" key="10">
    <source>
        <dbReference type="Proteomes" id="UP001279681"/>
    </source>
</evidence>
<comment type="caution">
    <text evidence="9">The sequence shown here is derived from an EMBL/GenBank/DDBJ whole genome shotgun (WGS) entry which is preliminary data.</text>
</comment>
<accession>A0ABU4W993</accession>
<keyword evidence="4 7" id="KW-0812">Transmembrane</keyword>
<evidence type="ECO:0000256" key="3">
    <source>
        <dbReference type="ARBA" id="ARBA00022475"/>
    </source>
</evidence>
<comment type="similarity">
    <text evidence="7">Belongs to the binding-protein-dependent transport system permease family.</text>
</comment>
<dbReference type="Pfam" id="PF00528">
    <property type="entry name" value="BPD_transp_1"/>
    <property type="match status" value="1"/>
</dbReference>
<dbReference type="InterPro" id="IPR035906">
    <property type="entry name" value="MetI-like_sf"/>
</dbReference>
<evidence type="ECO:0000256" key="5">
    <source>
        <dbReference type="ARBA" id="ARBA00022989"/>
    </source>
</evidence>
<gene>
    <name evidence="9" type="ORF">RFV38_06280</name>
</gene>
<evidence type="ECO:0000256" key="7">
    <source>
        <dbReference type="RuleBase" id="RU363032"/>
    </source>
</evidence>
<dbReference type="Proteomes" id="UP001279681">
    <property type="component" value="Unassembled WGS sequence"/>
</dbReference>
<comment type="subcellular location">
    <subcellularLocation>
        <location evidence="1 7">Cell membrane</location>
        <topology evidence="1 7">Multi-pass membrane protein</topology>
    </subcellularLocation>
</comment>
<dbReference type="Gene3D" id="1.10.3720.10">
    <property type="entry name" value="MetI-like"/>
    <property type="match status" value="1"/>
</dbReference>
<feature type="transmembrane region" description="Helical" evidence="7">
    <location>
        <begin position="260"/>
        <end position="280"/>
    </location>
</feature>
<evidence type="ECO:0000256" key="2">
    <source>
        <dbReference type="ARBA" id="ARBA00022448"/>
    </source>
</evidence>
<proteinExistence type="inferred from homology"/>
<organism evidence="9 10">
    <name type="scientific">Candidatus Cetobacterium colombiensis</name>
    <dbReference type="NCBI Taxonomy" id="3073100"/>
    <lineage>
        <taxon>Bacteria</taxon>
        <taxon>Fusobacteriati</taxon>
        <taxon>Fusobacteriota</taxon>
        <taxon>Fusobacteriia</taxon>
        <taxon>Fusobacteriales</taxon>
        <taxon>Fusobacteriaceae</taxon>
        <taxon>Cetobacterium</taxon>
    </lineage>
</organism>
<feature type="transmembrane region" description="Helical" evidence="7">
    <location>
        <begin position="152"/>
        <end position="177"/>
    </location>
</feature>